<keyword evidence="1" id="KW-1133">Transmembrane helix</keyword>
<keyword evidence="1" id="KW-0812">Transmembrane</keyword>
<organism evidence="2 3">
    <name type="scientific">Candidatus Desulfosporosinus infrequens</name>
    <dbReference type="NCBI Taxonomy" id="2043169"/>
    <lineage>
        <taxon>Bacteria</taxon>
        <taxon>Bacillati</taxon>
        <taxon>Bacillota</taxon>
        <taxon>Clostridia</taxon>
        <taxon>Eubacteriales</taxon>
        <taxon>Desulfitobacteriaceae</taxon>
        <taxon>Desulfosporosinus</taxon>
    </lineage>
</organism>
<gene>
    <name evidence="2" type="ORF">SBF1_4650004</name>
</gene>
<evidence type="ECO:0000313" key="2">
    <source>
        <dbReference type="EMBL" id="SPF49951.1"/>
    </source>
</evidence>
<protein>
    <submittedName>
        <fullName evidence="2">Uncharacterized protein</fullName>
    </submittedName>
</protein>
<reference evidence="3" key="1">
    <citation type="submission" date="2018-02" db="EMBL/GenBank/DDBJ databases">
        <authorList>
            <person name="Hausmann B."/>
        </authorList>
    </citation>
    <scope>NUCLEOTIDE SEQUENCE [LARGE SCALE GENOMIC DNA]</scope>
    <source>
        <strain evidence="3">Peat soil MAG SbF1</strain>
    </source>
</reference>
<name>A0A2U3LDF0_9FIRM</name>
<dbReference type="EMBL" id="OMOF01000407">
    <property type="protein sequence ID" value="SPF49951.1"/>
    <property type="molecule type" value="Genomic_DNA"/>
</dbReference>
<dbReference type="Proteomes" id="UP000238916">
    <property type="component" value="Unassembled WGS sequence"/>
</dbReference>
<dbReference type="AlphaFoldDB" id="A0A2U3LDF0"/>
<feature type="transmembrane region" description="Helical" evidence="1">
    <location>
        <begin position="26"/>
        <end position="47"/>
    </location>
</feature>
<accession>A0A2U3LDF0</accession>
<keyword evidence="1" id="KW-0472">Membrane</keyword>
<sequence>MDTSEIGLQSKTGIVVWLSNDLTYDYVNIDSFAKVIVATIALAIVLLKGDEIKCIKS</sequence>
<evidence type="ECO:0000313" key="3">
    <source>
        <dbReference type="Proteomes" id="UP000238916"/>
    </source>
</evidence>
<proteinExistence type="predicted"/>
<evidence type="ECO:0000256" key="1">
    <source>
        <dbReference type="SAM" id="Phobius"/>
    </source>
</evidence>